<dbReference type="AlphaFoldDB" id="A0A6A5SAT1"/>
<dbReference type="Proteomes" id="UP000800038">
    <property type="component" value="Unassembled WGS sequence"/>
</dbReference>
<name>A0A6A5SAT1_9PLEO</name>
<dbReference type="EMBL" id="ML976129">
    <property type="protein sequence ID" value="KAF1937695.1"/>
    <property type="molecule type" value="Genomic_DNA"/>
</dbReference>
<protein>
    <submittedName>
        <fullName evidence="2">Uncharacterized protein</fullName>
    </submittedName>
</protein>
<gene>
    <name evidence="2" type="ORF">EJ02DRAFT_329985</name>
</gene>
<evidence type="ECO:0000256" key="1">
    <source>
        <dbReference type="SAM" id="MobiDB-lite"/>
    </source>
</evidence>
<feature type="region of interest" description="Disordered" evidence="1">
    <location>
        <begin position="1"/>
        <end position="25"/>
    </location>
</feature>
<keyword evidence="3" id="KW-1185">Reference proteome</keyword>
<organism evidence="2 3">
    <name type="scientific">Clathrospora elynae</name>
    <dbReference type="NCBI Taxonomy" id="706981"/>
    <lineage>
        <taxon>Eukaryota</taxon>
        <taxon>Fungi</taxon>
        <taxon>Dikarya</taxon>
        <taxon>Ascomycota</taxon>
        <taxon>Pezizomycotina</taxon>
        <taxon>Dothideomycetes</taxon>
        <taxon>Pleosporomycetidae</taxon>
        <taxon>Pleosporales</taxon>
        <taxon>Diademaceae</taxon>
        <taxon>Clathrospora</taxon>
    </lineage>
</organism>
<feature type="non-terminal residue" evidence="2">
    <location>
        <position position="58"/>
    </location>
</feature>
<feature type="non-terminal residue" evidence="2">
    <location>
        <position position="1"/>
    </location>
</feature>
<evidence type="ECO:0000313" key="2">
    <source>
        <dbReference type="EMBL" id="KAF1937695.1"/>
    </source>
</evidence>
<sequence>RQKQGAESPKVAPKRTRTAKSSASQPIVIDTLQPELPVRTSPRKALAFAASHATDECP</sequence>
<evidence type="ECO:0000313" key="3">
    <source>
        <dbReference type="Proteomes" id="UP000800038"/>
    </source>
</evidence>
<accession>A0A6A5SAT1</accession>
<reference evidence="2" key="1">
    <citation type="journal article" date="2020" name="Stud. Mycol.">
        <title>101 Dothideomycetes genomes: a test case for predicting lifestyles and emergence of pathogens.</title>
        <authorList>
            <person name="Haridas S."/>
            <person name="Albert R."/>
            <person name="Binder M."/>
            <person name="Bloem J."/>
            <person name="Labutti K."/>
            <person name="Salamov A."/>
            <person name="Andreopoulos B."/>
            <person name="Baker S."/>
            <person name="Barry K."/>
            <person name="Bills G."/>
            <person name="Bluhm B."/>
            <person name="Cannon C."/>
            <person name="Castanera R."/>
            <person name="Culley D."/>
            <person name="Daum C."/>
            <person name="Ezra D."/>
            <person name="Gonzalez J."/>
            <person name="Henrissat B."/>
            <person name="Kuo A."/>
            <person name="Liang C."/>
            <person name="Lipzen A."/>
            <person name="Lutzoni F."/>
            <person name="Magnuson J."/>
            <person name="Mondo S."/>
            <person name="Nolan M."/>
            <person name="Ohm R."/>
            <person name="Pangilinan J."/>
            <person name="Park H.-J."/>
            <person name="Ramirez L."/>
            <person name="Alfaro M."/>
            <person name="Sun H."/>
            <person name="Tritt A."/>
            <person name="Yoshinaga Y."/>
            <person name="Zwiers L.-H."/>
            <person name="Turgeon B."/>
            <person name="Goodwin S."/>
            <person name="Spatafora J."/>
            <person name="Crous P."/>
            <person name="Grigoriev I."/>
        </authorList>
    </citation>
    <scope>NUCLEOTIDE SEQUENCE</scope>
    <source>
        <strain evidence="2">CBS 161.51</strain>
    </source>
</reference>
<proteinExistence type="predicted"/>